<proteinExistence type="predicted"/>
<sequence length="46" mass="5291">MSKANYVGLELKLYCAVVLKIKAKINGALNINRLKKNENNYFFSKK</sequence>
<dbReference type="Proteomes" id="UP001060919">
    <property type="component" value="Chromosome"/>
</dbReference>
<name>A0A915Y9V5_9BACT</name>
<dbReference type="KEGG" id="aup:AsAng_0001770"/>
<organism evidence="1 2">
    <name type="scientific">Aureispira anguillae</name>
    <dbReference type="NCBI Taxonomy" id="2864201"/>
    <lineage>
        <taxon>Bacteria</taxon>
        <taxon>Pseudomonadati</taxon>
        <taxon>Bacteroidota</taxon>
        <taxon>Saprospiria</taxon>
        <taxon>Saprospirales</taxon>
        <taxon>Saprospiraceae</taxon>
        <taxon>Aureispira</taxon>
    </lineage>
</organism>
<reference evidence="1" key="1">
    <citation type="submission" date="2022-09" db="EMBL/GenBank/DDBJ databases">
        <title>Aureispira anguillicida sp. nov., isolated from Leptocephalus of Japanese eel Anguilla japonica.</title>
        <authorList>
            <person name="Yuasa K."/>
            <person name="Mekata T."/>
            <person name="Ikunari K."/>
        </authorList>
    </citation>
    <scope>NUCLEOTIDE SEQUENCE</scope>
    <source>
        <strain evidence="1">EL160426</strain>
    </source>
</reference>
<protein>
    <submittedName>
        <fullName evidence="1">Uncharacterized protein</fullName>
    </submittedName>
</protein>
<gene>
    <name evidence="1" type="ORF">AsAng_0001770</name>
</gene>
<dbReference type="AlphaFoldDB" id="A0A915Y9V5"/>
<evidence type="ECO:0000313" key="1">
    <source>
        <dbReference type="EMBL" id="BDS09479.1"/>
    </source>
</evidence>
<accession>A0A915Y9V5</accession>
<dbReference type="EMBL" id="AP026867">
    <property type="protein sequence ID" value="BDS09479.1"/>
    <property type="molecule type" value="Genomic_DNA"/>
</dbReference>
<keyword evidence="2" id="KW-1185">Reference proteome</keyword>
<evidence type="ECO:0000313" key="2">
    <source>
        <dbReference type="Proteomes" id="UP001060919"/>
    </source>
</evidence>